<reference evidence="2 3" key="1">
    <citation type="journal article" date="2003" name="Proc. Natl. Acad. Sci. U.S.A.">
        <title>Complete genome sequence of the marine planctomycete Pirellula sp. strain 1.</title>
        <authorList>
            <person name="Gloeckner F.O."/>
            <person name="Kube M."/>
            <person name="Bauer M."/>
            <person name="Teeling H."/>
            <person name="Lombardot T."/>
            <person name="Ludwig W."/>
            <person name="Gade D."/>
            <person name="Beck A."/>
            <person name="Borzym K."/>
            <person name="Heitmann K."/>
            <person name="Rabus R."/>
            <person name="Schlesner H."/>
            <person name="Amann R."/>
            <person name="Reinhardt R."/>
        </authorList>
    </citation>
    <scope>NUCLEOTIDE SEQUENCE [LARGE SCALE GENOMIC DNA]</scope>
    <source>
        <strain evidence="3">DSM 10527 / NCIMB 13988 / SH1</strain>
    </source>
</reference>
<keyword evidence="3" id="KW-1185">Reference proteome</keyword>
<protein>
    <submittedName>
        <fullName evidence="2">Uncharacterized protein</fullName>
    </submittedName>
</protein>
<feature type="region of interest" description="Disordered" evidence="1">
    <location>
        <begin position="1"/>
        <end position="20"/>
    </location>
</feature>
<dbReference type="STRING" id="243090.RB4722"/>
<organism evidence="2 3">
    <name type="scientific">Rhodopirellula baltica (strain DSM 10527 / NCIMB 13988 / SH1)</name>
    <dbReference type="NCBI Taxonomy" id="243090"/>
    <lineage>
        <taxon>Bacteria</taxon>
        <taxon>Pseudomonadati</taxon>
        <taxon>Planctomycetota</taxon>
        <taxon>Planctomycetia</taxon>
        <taxon>Pirellulales</taxon>
        <taxon>Pirellulaceae</taxon>
        <taxon>Rhodopirellula</taxon>
    </lineage>
</organism>
<dbReference type="KEGG" id="rba:RB4722"/>
<evidence type="ECO:0000313" key="2">
    <source>
        <dbReference type="EMBL" id="CAD73954.1"/>
    </source>
</evidence>
<accession>Q7US43</accession>
<proteinExistence type="predicted"/>
<dbReference type="HOGENOM" id="CLU_2555987_0_0_0"/>
<dbReference type="Proteomes" id="UP000001025">
    <property type="component" value="Chromosome"/>
</dbReference>
<sequence>MKDGTLMSDDSCSSADPWENTYPHEWTLIREGKSVVRDSASENEGMPVRLCFDTTCNASVATGVAYLFNRTRTDPGPACWVF</sequence>
<evidence type="ECO:0000256" key="1">
    <source>
        <dbReference type="SAM" id="MobiDB-lite"/>
    </source>
</evidence>
<dbReference type="AlphaFoldDB" id="Q7US43"/>
<gene>
    <name evidence="2" type="ordered locus">RB4722</name>
</gene>
<dbReference type="InParanoid" id="Q7US43"/>
<dbReference type="EMBL" id="BX294140">
    <property type="protein sequence ID" value="CAD73954.1"/>
    <property type="molecule type" value="Genomic_DNA"/>
</dbReference>
<name>Q7US43_RHOBA</name>
<evidence type="ECO:0000313" key="3">
    <source>
        <dbReference type="Proteomes" id="UP000001025"/>
    </source>
</evidence>
<dbReference type="EnsemblBacteria" id="CAD73954">
    <property type="protein sequence ID" value="CAD73954"/>
    <property type="gene ID" value="RB4722"/>
</dbReference>